<feature type="region of interest" description="Disordered" evidence="1">
    <location>
        <begin position="153"/>
        <end position="184"/>
    </location>
</feature>
<sequence>MARPGRPRPRARAPAPRPAGQPKPWGGGAGRSAERGNPPPGRGAGSRAGALSRTRRPHSRGAMAPAGVPGAKKGILERLGSGEVVVGGDSFLITLEKRGYVKAGLWTLEVAADHPDTVLQQMFTVPGSYLEESMAPLINPACTARRINSAHPPNSCKGWKTREASKGRSSAGKTIPFTRSTDQI</sequence>
<feature type="compositionally biased region" description="Basic residues" evidence="1">
    <location>
        <begin position="1"/>
        <end position="11"/>
    </location>
</feature>
<name>A0A8U0UWV5_MUSPF</name>
<proteinExistence type="predicted"/>
<dbReference type="InterPro" id="IPR051524">
    <property type="entry name" value="BHMT"/>
</dbReference>
<dbReference type="Proteomes" id="UP000000715">
    <property type="component" value="Unplaced"/>
</dbReference>
<dbReference type="AlphaFoldDB" id="A0A8U0UWV5"/>
<dbReference type="RefSeq" id="XP_044930358.1">
    <property type="nucleotide sequence ID" value="XM_045074423.1"/>
</dbReference>
<evidence type="ECO:0000313" key="3">
    <source>
        <dbReference type="RefSeq" id="XP_044930358.1"/>
    </source>
</evidence>
<keyword evidence="2" id="KW-1185">Reference proteome</keyword>
<reference evidence="3" key="1">
    <citation type="submission" date="2025-08" db="UniProtKB">
        <authorList>
            <consortium name="RefSeq"/>
        </authorList>
    </citation>
    <scope>IDENTIFICATION</scope>
    <source>
        <tissue evidence="3">Brain</tissue>
    </source>
</reference>
<protein>
    <submittedName>
        <fullName evidence="3">Uncharacterized protein LOC123390415 isoform X1</fullName>
    </submittedName>
</protein>
<evidence type="ECO:0000313" key="2">
    <source>
        <dbReference type="Proteomes" id="UP000000715"/>
    </source>
</evidence>
<dbReference type="OrthoDB" id="261426at2759"/>
<feature type="region of interest" description="Disordered" evidence="1">
    <location>
        <begin position="1"/>
        <end position="69"/>
    </location>
</feature>
<dbReference type="GO" id="GO:0071267">
    <property type="term" value="P:L-methionine salvage"/>
    <property type="evidence" value="ECO:0007669"/>
    <property type="project" value="TreeGrafter"/>
</dbReference>
<dbReference type="GeneID" id="123390415"/>
<dbReference type="PANTHER" id="PTHR46120">
    <property type="entry name" value="BETAINE--HOMOCYSTEINE S-METHYLTRANSFERASE 1"/>
    <property type="match status" value="1"/>
</dbReference>
<dbReference type="GO" id="GO:0061627">
    <property type="term" value="F:S-methylmethionine-homocysteine S-methyltransferase activity"/>
    <property type="evidence" value="ECO:0007669"/>
    <property type="project" value="TreeGrafter"/>
</dbReference>
<feature type="compositionally biased region" description="Polar residues" evidence="1">
    <location>
        <begin position="167"/>
        <end position="184"/>
    </location>
</feature>
<evidence type="ECO:0000256" key="1">
    <source>
        <dbReference type="SAM" id="MobiDB-lite"/>
    </source>
</evidence>
<dbReference type="PANTHER" id="PTHR46120:SF3">
    <property type="entry name" value="S-METHYLMETHIONINE--HOMOCYSTEINE S-METHYLTRANSFERASE BHMT2"/>
    <property type="match status" value="1"/>
</dbReference>
<organism evidence="2 3">
    <name type="scientific">Mustela putorius furo</name>
    <name type="common">European domestic ferret</name>
    <name type="synonym">Mustela furo</name>
    <dbReference type="NCBI Taxonomy" id="9669"/>
    <lineage>
        <taxon>Eukaryota</taxon>
        <taxon>Metazoa</taxon>
        <taxon>Chordata</taxon>
        <taxon>Craniata</taxon>
        <taxon>Vertebrata</taxon>
        <taxon>Euteleostomi</taxon>
        <taxon>Mammalia</taxon>
        <taxon>Eutheria</taxon>
        <taxon>Laurasiatheria</taxon>
        <taxon>Carnivora</taxon>
        <taxon>Caniformia</taxon>
        <taxon>Musteloidea</taxon>
        <taxon>Mustelidae</taxon>
        <taxon>Mustelinae</taxon>
        <taxon>Mustela</taxon>
    </lineage>
</organism>
<gene>
    <name evidence="3" type="primary">LOC123390415</name>
</gene>
<dbReference type="GO" id="GO:0005829">
    <property type="term" value="C:cytosol"/>
    <property type="evidence" value="ECO:0007669"/>
    <property type="project" value="TreeGrafter"/>
</dbReference>
<accession>A0A8U0UWV5</accession>